<dbReference type="EMBL" id="MU006251">
    <property type="protein sequence ID" value="KAF2818494.1"/>
    <property type="molecule type" value="Genomic_DNA"/>
</dbReference>
<proteinExistence type="predicted"/>
<reference evidence="2" key="1">
    <citation type="journal article" date="2020" name="Stud. Mycol.">
        <title>101 Dothideomycetes genomes: a test case for predicting lifestyles and emergence of pathogens.</title>
        <authorList>
            <person name="Haridas S."/>
            <person name="Albert R."/>
            <person name="Binder M."/>
            <person name="Bloem J."/>
            <person name="Labutti K."/>
            <person name="Salamov A."/>
            <person name="Andreopoulos B."/>
            <person name="Baker S."/>
            <person name="Barry K."/>
            <person name="Bills G."/>
            <person name="Bluhm B."/>
            <person name="Cannon C."/>
            <person name="Castanera R."/>
            <person name="Culley D."/>
            <person name="Daum C."/>
            <person name="Ezra D."/>
            <person name="Gonzalez J."/>
            <person name="Henrissat B."/>
            <person name="Kuo A."/>
            <person name="Liang C."/>
            <person name="Lipzen A."/>
            <person name="Lutzoni F."/>
            <person name="Magnuson J."/>
            <person name="Mondo S."/>
            <person name="Nolan M."/>
            <person name="Ohm R."/>
            <person name="Pangilinan J."/>
            <person name="Park H.-J."/>
            <person name="Ramirez L."/>
            <person name="Alfaro M."/>
            <person name="Sun H."/>
            <person name="Tritt A."/>
            <person name="Yoshinaga Y."/>
            <person name="Zwiers L.-H."/>
            <person name="Turgeon B."/>
            <person name="Goodwin S."/>
            <person name="Spatafora J."/>
            <person name="Crous P."/>
            <person name="Grigoriev I."/>
        </authorList>
    </citation>
    <scope>NUCLEOTIDE SEQUENCE</scope>
    <source>
        <strain evidence="2">CBS 113818</strain>
    </source>
</reference>
<sequence>MRLLHVDTRQLEEFFGDAIPPYAILSHTWGPDEVVFRDFENEEYRNKHSYAKIDGCCREAKKSALSYVWVDTCCIDKSSSAELSEAINSMFQWYRVASVCYAYLEDVPPGEDPYQFGTAFRKSRWHTRGWTLQELLAPKRVIFFNSAWTEIFNHNAGQELIRAEATSMNRGQDPYMSHYRMAERKLRTALLSGITTIAVQVLREEIPLESVSAACKFSWAAARKTTRIEDSAYCLLGLMGVNMPLLYGEGEKAFVRLQEAVLGSSDDISVLAWGYDLSWKVTVDAIRGSILASSPSEF</sequence>
<keyword evidence="3" id="KW-1185">Reference proteome</keyword>
<dbReference type="Pfam" id="PF06985">
    <property type="entry name" value="HET"/>
    <property type="match status" value="1"/>
</dbReference>
<organism evidence="2 3">
    <name type="scientific">Ophiobolus disseminans</name>
    <dbReference type="NCBI Taxonomy" id="1469910"/>
    <lineage>
        <taxon>Eukaryota</taxon>
        <taxon>Fungi</taxon>
        <taxon>Dikarya</taxon>
        <taxon>Ascomycota</taxon>
        <taxon>Pezizomycotina</taxon>
        <taxon>Dothideomycetes</taxon>
        <taxon>Pleosporomycetidae</taxon>
        <taxon>Pleosporales</taxon>
        <taxon>Pleosporineae</taxon>
        <taxon>Phaeosphaeriaceae</taxon>
        <taxon>Ophiobolus</taxon>
    </lineage>
</organism>
<accession>A0A6A6ZDW2</accession>
<feature type="domain" description="Heterokaryon incompatibility" evidence="1">
    <location>
        <begin position="22"/>
        <end position="106"/>
    </location>
</feature>
<protein>
    <submittedName>
        <fullName evidence="2">HET-domain-containing protein</fullName>
    </submittedName>
</protein>
<dbReference type="PANTHER" id="PTHR10622:SF10">
    <property type="entry name" value="HET DOMAIN-CONTAINING PROTEIN"/>
    <property type="match status" value="1"/>
</dbReference>
<dbReference type="Proteomes" id="UP000799424">
    <property type="component" value="Unassembled WGS sequence"/>
</dbReference>
<dbReference type="OrthoDB" id="674604at2759"/>
<gene>
    <name evidence="2" type="ORF">CC86DRAFT_239462</name>
</gene>
<evidence type="ECO:0000313" key="2">
    <source>
        <dbReference type="EMBL" id="KAF2818494.1"/>
    </source>
</evidence>
<dbReference type="AlphaFoldDB" id="A0A6A6ZDW2"/>
<name>A0A6A6ZDW2_9PLEO</name>
<evidence type="ECO:0000313" key="3">
    <source>
        <dbReference type="Proteomes" id="UP000799424"/>
    </source>
</evidence>
<evidence type="ECO:0000259" key="1">
    <source>
        <dbReference type="Pfam" id="PF06985"/>
    </source>
</evidence>
<feature type="non-terminal residue" evidence="2">
    <location>
        <position position="298"/>
    </location>
</feature>
<dbReference type="PANTHER" id="PTHR10622">
    <property type="entry name" value="HET DOMAIN-CONTAINING PROTEIN"/>
    <property type="match status" value="1"/>
</dbReference>
<dbReference type="InterPro" id="IPR010730">
    <property type="entry name" value="HET"/>
</dbReference>